<evidence type="ECO:0000313" key="3">
    <source>
        <dbReference type="Proteomes" id="UP000031938"/>
    </source>
</evidence>
<gene>
    <name evidence="2" type="ORF">KP78_07810</name>
</gene>
<keyword evidence="3" id="KW-1185">Reference proteome</keyword>
<accession>A0A0C2VZC7</accession>
<proteinExistence type="predicted"/>
<dbReference type="STRING" id="889306.KP78_07810"/>
<sequence length="39" mass="4265">MGESCLVKFVKGRPNTHDMSQGTSRTASGKRTPEEKITV</sequence>
<dbReference type="AlphaFoldDB" id="A0A0C2VZC7"/>
<dbReference type="EMBL" id="JXRP01000009">
    <property type="protein sequence ID" value="KIL49313.1"/>
    <property type="molecule type" value="Genomic_DNA"/>
</dbReference>
<evidence type="ECO:0000313" key="2">
    <source>
        <dbReference type="EMBL" id="KIL49313.1"/>
    </source>
</evidence>
<reference evidence="2 3" key="1">
    <citation type="submission" date="2015-01" db="EMBL/GenBank/DDBJ databases">
        <title>Genome sequencing of Jeotgalibacillus soli.</title>
        <authorList>
            <person name="Goh K.M."/>
            <person name="Chan K.-G."/>
            <person name="Yaakop A.S."/>
            <person name="Ee R."/>
            <person name="Gan H.M."/>
            <person name="Chan C.S."/>
        </authorList>
    </citation>
    <scope>NUCLEOTIDE SEQUENCE [LARGE SCALE GENOMIC DNA]</scope>
    <source>
        <strain evidence="2 3">P9</strain>
    </source>
</reference>
<feature type="compositionally biased region" description="Polar residues" evidence="1">
    <location>
        <begin position="17"/>
        <end position="29"/>
    </location>
</feature>
<dbReference type="Proteomes" id="UP000031938">
    <property type="component" value="Unassembled WGS sequence"/>
</dbReference>
<comment type="caution">
    <text evidence="2">The sequence shown here is derived from an EMBL/GenBank/DDBJ whole genome shotgun (WGS) entry which is preliminary data.</text>
</comment>
<evidence type="ECO:0000256" key="1">
    <source>
        <dbReference type="SAM" id="MobiDB-lite"/>
    </source>
</evidence>
<dbReference type="PATRIC" id="fig|889306.3.peg.783"/>
<name>A0A0C2VZC7_9BACL</name>
<protein>
    <submittedName>
        <fullName evidence="2">Uncharacterized protein</fullName>
    </submittedName>
</protein>
<feature type="region of interest" description="Disordered" evidence="1">
    <location>
        <begin position="10"/>
        <end position="39"/>
    </location>
</feature>
<organism evidence="2 3">
    <name type="scientific">Jeotgalibacillus soli</name>
    <dbReference type="NCBI Taxonomy" id="889306"/>
    <lineage>
        <taxon>Bacteria</taxon>
        <taxon>Bacillati</taxon>
        <taxon>Bacillota</taxon>
        <taxon>Bacilli</taxon>
        <taxon>Bacillales</taxon>
        <taxon>Caryophanaceae</taxon>
        <taxon>Jeotgalibacillus</taxon>
    </lineage>
</organism>